<evidence type="ECO:0000313" key="1">
    <source>
        <dbReference type="EMBL" id="SDD56162.1"/>
    </source>
</evidence>
<sequence>MRSFPPGTDEHDLAVNFGGLRYGMFFGPAPTRGRPPASPPPAARSVEDSACPLCRFWRRFRDACDGHRGYSFQYEPGGPVRRIECPLCREDWHRDLAWFRFALRDPAAAAADLRTRAHQTLATLDAG</sequence>
<dbReference type="Proteomes" id="UP000199501">
    <property type="component" value="Unassembled WGS sequence"/>
</dbReference>
<gene>
    <name evidence="1" type="ORF">SAMN05216174_11355</name>
</gene>
<reference evidence="2" key="1">
    <citation type="submission" date="2016-10" db="EMBL/GenBank/DDBJ databases">
        <authorList>
            <person name="Varghese N."/>
            <person name="Submissions S."/>
        </authorList>
    </citation>
    <scope>NUCLEOTIDE SEQUENCE [LARGE SCALE GENOMIC DNA]</scope>
    <source>
        <strain evidence="2">IBRC-M 10403</strain>
    </source>
</reference>
<accession>A0A1G6VRC6</accession>
<protein>
    <submittedName>
        <fullName evidence="1">Uncharacterized protein</fullName>
    </submittedName>
</protein>
<dbReference type="AlphaFoldDB" id="A0A1G6VRC6"/>
<dbReference type="EMBL" id="FMZZ01000013">
    <property type="protein sequence ID" value="SDD56162.1"/>
    <property type="molecule type" value="Genomic_DNA"/>
</dbReference>
<proteinExistence type="predicted"/>
<dbReference type="OrthoDB" id="5196813at2"/>
<keyword evidence="2" id="KW-1185">Reference proteome</keyword>
<dbReference type="RefSeq" id="WP_139190926.1">
    <property type="nucleotide sequence ID" value="NZ_FMZZ01000013.1"/>
</dbReference>
<organism evidence="1 2">
    <name type="scientific">Actinokineospora iranica</name>
    <dbReference type="NCBI Taxonomy" id="1271860"/>
    <lineage>
        <taxon>Bacteria</taxon>
        <taxon>Bacillati</taxon>
        <taxon>Actinomycetota</taxon>
        <taxon>Actinomycetes</taxon>
        <taxon>Pseudonocardiales</taxon>
        <taxon>Pseudonocardiaceae</taxon>
        <taxon>Actinokineospora</taxon>
    </lineage>
</organism>
<name>A0A1G6VRC6_9PSEU</name>
<evidence type="ECO:0000313" key="2">
    <source>
        <dbReference type="Proteomes" id="UP000199501"/>
    </source>
</evidence>
<dbReference type="STRING" id="1271860.SAMN05216174_11355"/>